<evidence type="ECO:0000313" key="1">
    <source>
        <dbReference type="EMBL" id="AKX59658.1"/>
    </source>
</evidence>
<keyword evidence="2" id="KW-1185">Reference proteome</keyword>
<dbReference type="EMBL" id="CP012365">
    <property type="protein sequence ID" value="AKX59658.1"/>
    <property type="molecule type" value="Genomic_DNA"/>
</dbReference>
<protein>
    <recommendedName>
        <fullName evidence="3">DUF3301 domain-containing protein</fullName>
    </recommendedName>
</protein>
<dbReference type="AlphaFoldDB" id="A0A0K1XER9"/>
<name>A0A0K1XER9_9GAMM</name>
<organism evidence="1 2">
    <name type="scientific">Thiopseudomonas alkaliphila</name>
    <dbReference type="NCBI Taxonomy" id="1697053"/>
    <lineage>
        <taxon>Bacteria</taxon>
        <taxon>Pseudomonadati</taxon>
        <taxon>Pseudomonadota</taxon>
        <taxon>Gammaproteobacteria</taxon>
        <taxon>Pseudomonadales</taxon>
        <taxon>Pseudomonadaceae</taxon>
        <taxon>Thiopseudomonas</taxon>
    </lineage>
</organism>
<reference evidence="1 2" key="1">
    <citation type="journal article" date="2015" name="Genome Announc.">
        <title>Genome Sequences of Oblitimonas alkaliphila gen. nov. sp. nov. (Proposed), a Novel Bacterium of the Pseudomonadaceae Family.</title>
        <authorList>
            <person name="Lauer A.C."/>
            <person name="Nicholson A.C."/>
            <person name="Humrighouse B.W."/>
            <person name="Emery B."/>
            <person name="Drobish A."/>
            <person name="Juieng P."/>
            <person name="Loparev V."/>
            <person name="McQuiston J.R."/>
        </authorList>
    </citation>
    <scope>NUCLEOTIDE SEQUENCE [LARGE SCALE GENOMIC DNA]</scope>
    <source>
        <strain evidence="1 2">E5571</strain>
    </source>
</reference>
<evidence type="ECO:0008006" key="3">
    <source>
        <dbReference type="Google" id="ProtNLM"/>
    </source>
</evidence>
<accession>A0A0K1XER9</accession>
<dbReference type="Pfam" id="PF11743">
    <property type="entry name" value="DUF3301"/>
    <property type="match status" value="1"/>
</dbReference>
<proteinExistence type="predicted"/>
<evidence type="ECO:0000313" key="2">
    <source>
        <dbReference type="Proteomes" id="UP000063953"/>
    </source>
</evidence>
<dbReference type="RefSeq" id="WP_053100827.1">
    <property type="nucleotide sequence ID" value="NZ_CP012365.1"/>
</dbReference>
<gene>
    <name evidence="1" type="ORF">AKN88_06745</name>
</gene>
<dbReference type="Proteomes" id="UP000063953">
    <property type="component" value="Chromosome"/>
</dbReference>
<dbReference type="STRING" id="1697053.AKN87_09035"/>
<sequence>MTLAKLTFWLLLVLAFAWLWRAHGVREKALAYALKTCTEQGVQLLDQNVAFAGWQRLRDANGRWRLARKYRFEFTVTAQERLQGLVFMYGSRPASCKLAPHPYPQPTPNSPPTYSQDYTQSKVVELAQWRTHNTTTSDKKNGD</sequence>
<dbReference type="InterPro" id="IPR021732">
    <property type="entry name" value="DUF3301"/>
</dbReference>